<reference evidence="2" key="1">
    <citation type="journal article" date="2022" name="Mol. Ecol. Resour.">
        <title>The genomes of chicory, endive, great burdock and yacon provide insights into Asteraceae palaeo-polyploidization history and plant inulin production.</title>
        <authorList>
            <person name="Fan W."/>
            <person name="Wang S."/>
            <person name="Wang H."/>
            <person name="Wang A."/>
            <person name="Jiang F."/>
            <person name="Liu H."/>
            <person name="Zhao H."/>
            <person name="Xu D."/>
            <person name="Zhang Y."/>
        </authorList>
    </citation>
    <scope>NUCLEOTIDE SEQUENCE [LARGE SCALE GENOMIC DNA]</scope>
    <source>
        <strain evidence="2">cv. Punajuju</strain>
    </source>
</reference>
<dbReference type="EMBL" id="CM042010">
    <property type="protein sequence ID" value="KAI3783015.1"/>
    <property type="molecule type" value="Genomic_DNA"/>
</dbReference>
<evidence type="ECO:0000313" key="2">
    <source>
        <dbReference type="Proteomes" id="UP001055811"/>
    </source>
</evidence>
<reference evidence="1 2" key="2">
    <citation type="journal article" date="2022" name="Mol. Ecol. Resour.">
        <title>The genomes of chicory, endive, great burdock and yacon provide insights into Asteraceae paleo-polyploidization history and plant inulin production.</title>
        <authorList>
            <person name="Fan W."/>
            <person name="Wang S."/>
            <person name="Wang H."/>
            <person name="Wang A."/>
            <person name="Jiang F."/>
            <person name="Liu H."/>
            <person name="Zhao H."/>
            <person name="Xu D."/>
            <person name="Zhang Y."/>
        </authorList>
    </citation>
    <scope>NUCLEOTIDE SEQUENCE [LARGE SCALE GENOMIC DNA]</scope>
    <source>
        <strain evidence="2">cv. Punajuju</strain>
        <tissue evidence="1">Leaves</tissue>
    </source>
</reference>
<organism evidence="1 2">
    <name type="scientific">Cichorium intybus</name>
    <name type="common">Chicory</name>
    <dbReference type="NCBI Taxonomy" id="13427"/>
    <lineage>
        <taxon>Eukaryota</taxon>
        <taxon>Viridiplantae</taxon>
        <taxon>Streptophyta</taxon>
        <taxon>Embryophyta</taxon>
        <taxon>Tracheophyta</taxon>
        <taxon>Spermatophyta</taxon>
        <taxon>Magnoliopsida</taxon>
        <taxon>eudicotyledons</taxon>
        <taxon>Gunneridae</taxon>
        <taxon>Pentapetalae</taxon>
        <taxon>asterids</taxon>
        <taxon>campanulids</taxon>
        <taxon>Asterales</taxon>
        <taxon>Asteraceae</taxon>
        <taxon>Cichorioideae</taxon>
        <taxon>Cichorieae</taxon>
        <taxon>Cichoriinae</taxon>
        <taxon>Cichorium</taxon>
    </lineage>
</organism>
<keyword evidence="2" id="KW-1185">Reference proteome</keyword>
<gene>
    <name evidence="1" type="ORF">L2E82_13077</name>
</gene>
<dbReference type="Proteomes" id="UP001055811">
    <property type="component" value="Linkage Group LG02"/>
</dbReference>
<accession>A0ACB9GHU2</accession>
<name>A0ACB9GHU2_CICIN</name>
<protein>
    <submittedName>
        <fullName evidence="1">Uncharacterized protein</fullName>
    </submittedName>
</protein>
<proteinExistence type="predicted"/>
<comment type="caution">
    <text evidence="1">The sequence shown here is derived from an EMBL/GenBank/DDBJ whole genome shotgun (WGS) entry which is preliminary data.</text>
</comment>
<sequence length="221" mass="24481">MRSSTSNDTAITIKKKGIDATSRTKNRCHQCRVAKEYDVLIGYGLAIEEENFINVQPRPQFLTRKGNSLALSIFHQGYGAQSPEEKQRLFKLMRNLNFNGESGSEPLSPTTQSSVGIGPSDGLYSPDFKGDFGPGLLDLHAMDDTELHTEQRGQTYVDASFGLPTLEKESNSRENNVAKIKVVVQKRPLNKKEVSRKADDVVTVSANSLTVHEPKLKKISD</sequence>
<evidence type="ECO:0000313" key="1">
    <source>
        <dbReference type="EMBL" id="KAI3783015.1"/>
    </source>
</evidence>